<keyword evidence="6 8" id="KW-0807">Transducer</keyword>
<evidence type="ECO:0000256" key="2">
    <source>
        <dbReference type="ARBA" id="ARBA00022475"/>
    </source>
</evidence>
<feature type="domain" description="HAMP" evidence="11">
    <location>
        <begin position="225"/>
        <end position="278"/>
    </location>
</feature>
<dbReference type="PANTHER" id="PTHR32089:SF112">
    <property type="entry name" value="LYSOZYME-LIKE PROTEIN-RELATED"/>
    <property type="match status" value="1"/>
</dbReference>
<evidence type="ECO:0000256" key="1">
    <source>
        <dbReference type="ARBA" id="ARBA00004651"/>
    </source>
</evidence>
<evidence type="ECO:0000313" key="13">
    <source>
        <dbReference type="Proteomes" id="UP001285636"/>
    </source>
</evidence>
<dbReference type="PROSITE" id="PS50111">
    <property type="entry name" value="CHEMOTAXIS_TRANSDUC_2"/>
    <property type="match status" value="1"/>
</dbReference>
<evidence type="ECO:0000259" key="10">
    <source>
        <dbReference type="PROSITE" id="PS50111"/>
    </source>
</evidence>
<gene>
    <name evidence="12" type="ORF">RYX45_14960</name>
</gene>
<keyword evidence="5 9" id="KW-0472">Membrane</keyword>
<dbReference type="GO" id="GO:0007165">
    <property type="term" value="P:signal transduction"/>
    <property type="evidence" value="ECO:0007669"/>
    <property type="project" value="UniProtKB-KW"/>
</dbReference>
<dbReference type="Gene3D" id="6.10.340.10">
    <property type="match status" value="1"/>
</dbReference>
<dbReference type="InterPro" id="IPR033480">
    <property type="entry name" value="sCache_2"/>
</dbReference>
<comment type="caution">
    <text evidence="12">The sequence shown here is derived from an EMBL/GenBank/DDBJ whole genome shotgun (WGS) entry which is preliminary data.</text>
</comment>
<proteinExistence type="inferred from homology"/>
<comment type="similarity">
    <text evidence="7">Belongs to the methyl-accepting chemotaxis (MCP) protein family.</text>
</comment>
<sequence length="583" mass="63252">MVKWVRDMNIRQKLVIITLLLLLVPSLIIGLTSYFTSKTSLDEVGATKIQNSVYMTAELIRMVQTEVESGVLTLEEAQERVKTAILGERQADGTRPVNQNIDLGENGYIIVYDEAGTLVAHPNIEGENLYNVQDVEGQYFAQEAIDVAQAGGGFTRYQWAMPNDLNTVAPKIMYNLYDPNWGWVISGGSYMSDFNAEANSILRNILIVLSVSLLIGGLIIYFFSKLFSERIIRVDQQVQKLADGHLESYDEDQGYKDEIGSLSKNVHVMTNRFREMISQISDASTQVAATSEQLTASAEETSRASEQITDSIQEVASAGDEQAATAKQARHSTSAILDNMNHISISVQAVNESAAVTRAKSESGGQVILQTINQMKVIDNKTDEIQGVVHRLGSKSNEIETIVSMITAVSQQTNLLALNAAIEAARAGEHGKGFAVVADEVRKLAEQSSQSASQINHLISDIQKDISQSVISMEAGKAAVKDGNALVDQAGTEFSDITASINEVTSQFTDVTSAIEEIKTATEEMAQAIEAASHIAASSSDYSQNVAASAEEQNATMQEISAASNVLSDMAESLQESIKQFKL</sequence>
<evidence type="ECO:0000256" key="4">
    <source>
        <dbReference type="ARBA" id="ARBA00022989"/>
    </source>
</evidence>
<evidence type="ECO:0000256" key="9">
    <source>
        <dbReference type="SAM" id="Phobius"/>
    </source>
</evidence>
<dbReference type="EMBL" id="JAWJAY010000003">
    <property type="protein sequence ID" value="MDV2886489.1"/>
    <property type="molecule type" value="Genomic_DNA"/>
</dbReference>
<feature type="domain" description="Methyl-accepting transducer" evidence="10">
    <location>
        <begin position="297"/>
        <end position="533"/>
    </location>
</feature>
<accession>A0AAJ2NQ10</accession>
<dbReference type="PANTHER" id="PTHR32089">
    <property type="entry name" value="METHYL-ACCEPTING CHEMOTAXIS PROTEIN MCPB"/>
    <property type="match status" value="1"/>
</dbReference>
<dbReference type="PROSITE" id="PS50885">
    <property type="entry name" value="HAMP"/>
    <property type="match status" value="1"/>
</dbReference>
<name>A0AAJ2NQ10_ALKPS</name>
<dbReference type="CDD" id="cd18774">
    <property type="entry name" value="PDC2_HK_sensor"/>
    <property type="match status" value="1"/>
</dbReference>
<evidence type="ECO:0000256" key="3">
    <source>
        <dbReference type="ARBA" id="ARBA00022692"/>
    </source>
</evidence>
<dbReference type="SMART" id="SM00283">
    <property type="entry name" value="MA"/>
    <property type="match status" value="1"/>
</dbReference>
<evidence type="ECO:0000259" key="11">
    <source>
        <dbReference type="PROSITE" id="PS50885"/>
    </source>
</evidence>
<reference evidence="12" key="1">
    <citation type="submission" date="2023-10" db="EMBL/GenBank/DDBJ databases">
        <title>Screening of Alkalihalophilus pseudofirmusBZ-TG-HK211 and Its Alleviation of Salt Stress on Rapeseed Growth.</title>
        <authorList>
            <person name="Zhao B."/>
            <person name="Guo T."/>
        </authorList>
    </citation>
    <scope>NUCLEOTIDE SEQUENCE</scope>
    <source>
        <strain evidence="12">BZ-TG-HK211</strain>
    </source>
</reference>
<dbReference type="AlphaFoldDB" id="A0AAJ2NQ10"/>
<dbReference type="Pfam" id="PF17200">
    <property type="entry name" value="sCache_2"/>
    <property type="match status" value="1"/>
</dbReference>
<keyword evidence="4 9" id="KW-1133">Transmembrane helix</keyword>
<dbReference type="Gene3D" id="3.30.450.20">
    <property type="entry name" value="PAS domain"/>
    <property type="match status" value="1"/>
</dbReference>
<dbReference type="SMART" id="SM01049">
    <property type="entry name" value="Cache_2"/>
    <property type="match status" value="1"/>
</dbReference>
<dbReference type="InterPro" id="IPR003660">
    <property type="entry name" value="HAMP_dom"/>
</dbReference>
<dbReference type="InterPro" id="IPR004089">
    <property type="entry name" value="MCPsignal_dom"/>
</dbReference>
<dbReference type="CDD" id="cd11386">
    <property type="entry name" value="MCP_signal"/>
    <property type="match status" value="1"/>
</dbReference>
<feature type="transmembrane region" description="Helical" evidence="9">
    <location>
        <begin position="201"/>
        <end position="223"/>
    </location>
</feature>
<dbReference type="Proteomes" id="UP001285636">
    <property type="component" value="Unassembled WGS sequence"/>
</dbReference>
<evidence type="ECO:0000256" key="8">
    <source>
        <dbReference type="PROSITE-ProRule" id="PRU00284"/>
    </source>
</evidence>
<evidence type="ECO:0000256" key="7">
    <source>
        <dbReference type="ARBA" id="ARBA00029447"/>
    </source>
</evidence>
<protein>
    <submittedName>
        <fullName evidence="12">Methyl-accepting chemotaxis protein</fullName>
    </submittedName>
</protein>
<evidence type="ECO:0000256" key="6">
    <source>
        <dbReference type="ARBA" id="ARBA00023224"/>
    </source>
</evidence>
<dbReference type="SMART" id="SM00304">
    <property type="entry name" value="HAMP"/>
    <property type="match status" value="2"/>
</dbReference>
<keyword evidence="3 9" id="KW-0812">Transmembrane</keyword>
<dbReference type="RefSeq" id="WP_323467236.1">
    <property type="nucleotide sequence ID" value="NZ_CP144224.1"/>
</dbReference>
<evidence type="ECO:0000256" key="5">
    <source>
        <dbReference type="ARBA" id="ARBA00023136"/>
    </source>
</evidence>
<dbReference type="Pfam" id="PF00015">
    <property type="entry name" value="MCPsignal"/>
    <property type="match status" value="1"/>
</dbReference>
<dbReference type="GO" id="GO:0005886">
    <property type="term" value="C:plasma membrane"/>
    <property type="evidence" value="ECO:0007669"/>
    <property type="project" value="UniProtKB-SubCell"/>
</dbReference>
<comment type="subcellular location">
    <subcellularLocation>
        <location evidence="1">Cell membrane</location>
        <topology evidence="1">Multi-pass membrane protein</topology>
    </subcellularLocation>
</comment>
<keyword evidence="2" id="KW-1003">Cell membrane</keyword>
<organism evidence="12 13">
    <name type="scientific">Alkalihalophilus pseudofirmus</name>
    <name type="common">Bacillus pseudofirmus</name>
    <dbReference type="NCBI Taxonomy" id="79885"/>
    <lineage>
        <taxon>Bacteria</taxon>
        <taxon>Bacillati</taxon>
        <taxon>Bacillota</taxon>
        <taxon>Bacilli</taxon>
        <taxon>Bacillales</taxon>
        <taxon>Bacillaceae</taxon>
        <taxon>Alkalihalophilus</taxon>
    </lineage>
</organism>
<dbReference type="SUPFAM" id="SSF58104">
    <property type="entry name" value="Methyl-accepting chemotaxis protein (MCP) signaling domain"/>
    <property type="match status" value="1"/>
</dbReference>
<evidence type="ECO:0000313" key="12">
    <source>
        <dbReference type="EMBL" id="MDV2886489.1"/>
    </source>
</evidence>
<dbReference type="Gene3D" id="1.10.287.950">
    <property type="entry name" value="Methyl-accepting chemotaxis protein"/>
    <property type="match status" value="1"/>
</dbReference>